<evidence type="ECO:0000313" key="5">
    <source>
        <dbReference type="EMBL" id="QDT96638.1"/>
    </source>
</evidence>
<evidence type="ECO:0000256" key="1">
    <source>
        <dbReference type="ARBA" id="ARBA00022490"/>
    </source>
</evidence>
<dbReference type="KEGG" id="gaw:V144x_20960"/>
<dbReference type="GO" id="GO:0048027">
    <property type="term" value="F:mRNA 5'-UTR binding"/>
    <property type="evidence" value="ECO:0007669"/>
    <property type="project" value="UniProtKB-UniRule"/>
</dbReference>
<keyword evidence="2 4" id="KW-0810">Translation regulation</keyword>
<keyword evidence="1 4" id="KW-0963">Cytoplasm</keyword>
<gene>
    <name evidence="5" type="primary">csrA_2</name>
    <name evidence="4" type="synonym">csrA</name>
    <name evidence="5" type="ORF">V144x_20960</name>
</gene>
<proteinExistence type="inferred from homology"/>
<protein>
    <recommendedName>
        <fullName evidence="4">Translational regulator CsrA</fullName>
    </recommendedName>
</protein>
<dbReference type="Proteomes" id="UP000318704">
    <property type="component" value="Chromosome"/>
</dbReference>
<comment type="similarity">
    <text evidence="4">Belongs to the CsrA/RsmA family.</text>
</comment>
<dbReference type="SUPFAM" id="SSF117130">
    <property type="entry name" value="CsrA-like"/>
    <property type="match status" value="1"/>
</dbReference>
<evidence type="ECO:0000256" key="2">
    <source>
        <dbReference type="ARBA" id="ARBA00022845"/>
    </source>
</evidence>
<reference evidence="5 6" key="1">
    <citation type="submission" date="2019-03" db="EMBL/GenBank/DDBJ databases">
        <title>Deep-cultivation of Planctomycetes and their phenomic and genomic characterization uncovers novel biology.</title>
        <authorList>
            <person name="Wiegand S."/>
            <person name="Jogler M."/>
            <person name="Boedeker C."/>
            <person name="Pinto D."/>
            <person name="Vollmers J."/>
            <person name="Rivas-Marin E."/>
            <person name="Kohn T."/>
            <person name="Peeters S.H."/>
            <person name="Heuer A."/>
            <person name="Rast P."/>
            <person name="Oberbeckmann S."/>
            <person name="Bunk B."/>
            <person name="Jeske O."/>
            <person name="Meyerdierks A."/>
            <person name="Storesund J.E."/>
            <person name="Kallscheuer N."/>
            <person name="Luecker S."/>
            <person name="Lage O.M."/>
            <person name="Pohl T."/>
            <person name="Merkel B.J."/>
            <person name="Hornburger P."/>
            <person name="Mueller R.-W."/>
            <person name="Bruemmer F."/>
            <person name="Labrenz M."/>
            <person name="Spormann A.M."/>
            <person name="Op den Camp H."/>
            <person name="Overmann J."/>
            <person name="Amann R."/>
            <person name="Jetten M.S.M."/>
            <person name="Mascher T."/>
            <person name="Medema M.H."/>
            <person name="Devos D.P."/>
            <person name="Kaster A.-K."/>
            <person name="Ovreas L."/>
            <person name="Rohde M."/>
            <person name="Galperin M.Y."/>
            <person name="Jogler C."/>
        </authorList>
    </citation>
    <scope>NUCLEOTIDE SEQUENCE [LARGE SCALE GENOMIC DNA]</scope>
    <source>
        <strain evidence="5 6">V144</strain>
    </source>
</reference>
<keyword evidence="4" id="KW-1005">Bacterial flagellum biogenesis</keyword>
<comment type="subcellular location">
    <subcellularLocation>
        <location evidence="4">Cytoplasm</location>
    </subcellularLocation>
</comment>
<name>A0A517VUF5_9PLAN</name>
<dbReference type="GO" id="GO:0006109">
    <property type="term" value="P:regulation of carbohydrate metabolic process"/>
    <property type="evidence" value="ECO:0007669"/>
    <property type="project" value="InterPro"/>
</dbReference>
<dbReference type="EMBL" id="CP037920">
    <property type="protein sequence ID" value="QDT96638.1"/>
    <property type="molecule type" value="Genomic_DNA"/>
</dbReference>
<organism evidence="5 6">
    <name type="scientific">Gimesia aquarii</name>
    <dbReference type="NCBI Taxonomy" id="2527964"/>
    <lineage>
        <taxon>Bacteria</taxon>
        <taxon>Pseudomonadati</taxon>
        <taxon>Planctomycetota</taxon>
        <taxon>Planctomycetia</taxon>
        <taxon>Planctomycetales</taxon>
        <taxon>Planctomycetaceae</taxon>
        <taxon>Gimesia</taxon>
    </lineage>
</organism>
<dbReference type="GO" id="GO:0045947">
    <property type="term" value="P:negative regulation of translational initiation"/>
    <property type="evidence" value="ECO:0007669"/>
    <property type="project" value="UniProtKB-UniRule"/>
</dbReference>
<evidence type="ECO:0000313" key="6">
    <source>
        <dbReference type="Proteomes" id="UP000318704"/>
    </source>
</evidence>
<keyword evidence="3 4" id="KW-0694">RNA-binding</keyword>
<dbReference type="Gene3D" id="2.60.40.4380">
    <property type="entry name" value="Translational regulator CsrA"/>
    <property type="match status" value="1"/>
</dbReference>
<comment type="subunit">
    <text evidence="4">Homodimer; the beta-strands of each monomer intercalate to form a hydrophobic core, while the alpha-helices form wings that extend away from the core.</text>
</comment>
<keyword evidence="4" id="KW-0678">Repressor</keyword>
<dbReference type="GO" id="GO:1902208">
    <property type="term" value="P:regulation of bacterial-type flagellum assembly"/>
    <property type="evidence" value="ECO:0007669"/>
    <property type="project" value="UniProtKB-UniRule"/>
</dbReference>
<dbReference type="PANTHER" id="PTHR34984:SF1">
    <property type="entry name" value="CARBON STORAGE REGULATOR"/>
    <property type="match status" value="1"/>
</dbReference>
<dbReference type="HAMAP" id="MF_00167">
    <property type="entry name" value="CsrA"/>
    <property type="match status" value="1"/>
</dbReference>
<dbReference type="InterPro" id="IPR036107">
    <property type="entry name" value="CsrA_sf"/>
</dbReference>
<evidence type="ECO:0000256" key="3">
    <source>
        <dbReference type="ARBA" id="ARBA00022884"/>
    </source>
</evidence>
<dbReference type="AlphaFoldDB" id="A0A517VUF5"/>
<dbReference type="Pfam" id="PF02599">
    <property type="entry name" value="CsrA"/>
    <property type="match status" value="1"/>
</dbReference>
<accession>A0A517VUF5</accession>
<dbReference type="GO" id="GO:0044781">
    <property type="term" value="P:bacterial-type flagellum organization"/>
    <property type="evidence" value="ECO:0007669"/>
    <property type="project" value="UniProtKB-KW"/>
</dbReference>
<dbReference type="InterPro" id="IPR003751">
    <property type="entry name" value="CsrA"/>
</dbReference>
<sequence length="67" mass="7403">MLVLSRKPGERIRIGDDVTLTIVRIGPNSVRLGIDAPRSMSIVREELCVNFSDLPEASHMTEKTPSP</sequence>
<dbReference type="GO" id="GO:0005829">
    <property type="term" value="C:cytosol"/>
    <property type="evidence" value="ECO:0007669"/>
    <property type="project" value="TreeGrafter"/>
</dbReference>
<dbReference type="GO" id="GO:0006402">
    <property type="term" value="P:mRNA catabolic process"/>
    <property type="evidence" value="ECO:0007669"/>
    <property type="project" value="InterPro"/>
</dbReference>
<comment type="function">
    <text evidence="4">A translational regulator that binds mRNA to regulate translation initiation and/or mRNA stability. Usually binds in the 5'-UTR at or near the Shine-Dalgarno sequence preventing ribosome-binding, thus repressing translation. Its main target seems to be the major flagellin gene, while its function is anatagonized by FliW.</text>
</comment>
<evidence type="ECO:0000256" key="4">
    <source>
        <dbReference type="HAMAP-Rule" id="MF_00167"/>
    </source>
</evidence>
<dbReference type="PANTHER" id="PTHR34984">
    <property type="entry name" value="CARBON STORAGE REGULATOR"/>
    <property type="match status" value="1"/>
</dbReference>
<dbReference type="RefSeq" id="WP_144985048.1">
    <property type="nucleotide sequence ID" value="NZ_CP037920.1"/>
</dbReference>